<evidence type="ECO:0000313" key="2">
    <source>
        <dbReference type="EMBL" id="KAG0649787.1"/>
    </source>
</evidence>
<gene>
    <name evidence="2" type="ORF">D0Z07_3843</name>
</gene>
<keyword evidence="1" id="KW-0472">Membrane</keyword>
<protein>
    <recommendedName>
        <fullName evidence="4">Glycosyltransferase family 31 protein</fullName>
    </recommendedName>
</protein>
<dbReference type="Pfam" id="PF04646">
    <property type="entry name" value="DUF604"/>
    <property type="match status" value="1"/>
</dbReference>
<evidence type="ECO:0008006" key="4">
    <source>
        <dbReference type="Google" id="ProtNLM"/>
    </source>
</evidence>
<keyword evidence="1" id="KW-1133">Transmembrane helix</keyword>
<comment type="caution">
    <text evidence="2">The sequence shown here is derived from an EMBL/GenBank/DDBJ whole genome shotgun (WGS) entry which is preliminary data.</text>
</comment>
<sequence>MGHPANHASAWPRRRATSFSSLANFLNPHLNFYIPPCRPRSLMAPRKPLLLALSLTLLTALLFFARSGFHKGHILKDVNGLPHPEVAKPEEPEPKPCTEHLGWLEPYQFTYPIQYVSRDIIASARADGQRPSLTKMEKPLFGGYTTVDLAESQTIKFKKCLPPLELAVPHNKVQVVDASNMIFGLQTTMVRLKDTVKHLARWLPHTGARLYAIVIENADLAADDAEMAALEKQLQDLGIDAHVIHPVRAIDSFAQRYFSLASVLYGAKDDNTQWITLIDDDTFFPSMFDLQNMLKEHDWTKPQYIGSLSEDWWAVNHYGLMGFGGAGIFLSLPMGKIIDDHMDECKEHLRTTAGDISIMDCVYQFSSTKLTHIPSLHQVDMHGDLSGFYESGREMLSLHHWKEGSQGGYKLEMEKMHLVADICDSCFLQRWQFPNELLLSNGFSITSYPQGHLSGQKPGGVLGTGIQMGKPTEVVNLEETEHTWGDDINVLHSLAPVRNKMDEATKVGYKLLDSMIVNSEEAGVPSEKVVRQLYFKEGGDGEKDTVMVLNWRSGSEAVMAPEVVTPPDGQVVHGIPTPEKNVER</sequence>
<name>A0A9P6VKR1_9HELO</name>
<dbReference type="Proteomes" id="UP000785200">
    <property type="component" value="Unassembled WGS sequence"/>
</dbReference>
<organism evidence="2 3">
    <name type="scientific">Hyphodiscus hymeniophilus</name>
    <dbReference type="NCBI Taxonomy" id="353542"/>
    <lineage>
        <taxon>Eukaryota</taxon>
        <taxon>Fungi</taxon>
        <taxon>Dikarya</taxon>
        <taxon>Ascomycota</taxon>
        <taxon>Pezizomycotina</taxon>
        <taxon>Leotiomycetes</taxon>
        <taxon>Helotiales</taxon>
        <taxon>Hyphodiscaceae</taxon>
        <taxon>Hyphodiscus</taxon>
    </lineage>
</organism>
<dbReference type="EMBL" id="VNKQ01000007">
    <property type="protein sequence ID" value="KAG0649787.1"/>
    <property type="molecule type" value="Genomic_DNA"/>
</dbReference>
<evidence type="ECO:0000313" key="3">
    <source>
        <dbReference type="Proteomes" id="UP000785200"/>
    </source>
</evidence>
<keyword evidence="3" id="KW-1185">Reference proteome</keyword>
<evidence type="ECO:0000256" key="1">
    <source>
        <dbReference type="SAM" id="Phobius"/>
    </source>
</evidence>
<proteinExistence type="predicted"/>
<keyword evidence="1" id="KW-0812">Transmembrane</keyword>
<dbReference type="OrthoDB" id="414175at2759"/>
<dbReference type="AlphaFoldDB" id="A0A9P6VKR1"/>
<dbReference type="Gene3D" id="3.90.550.50">
    <property type="match status" value="1"/>
</dbReference>
<dbReference type="InterPro" id="IPR006740">
    <property type="entry name" value="DUF604"/>
</dbReference>
<dbReference type="PANTHER" id="PTHR10811">
    <property type="entry name" value="FRINGE-RELATED"/>
    <property type="match status" value="1"/>
</dbReference>
<reference evidence="2" key="1">
    <citation type="submission" date="2019-07" db="EMBL/GenBank/DDBJ databases">
        <title>Hyphodiscus hymeniophilus genome sequencing and assembly.</title>
        <authorList>
            <person name="Kramer G."/>
            <person name="Nodwell J."/>
        </authorList>
    </citation>
    <scope>NUCLEOTIDE SEQUENCE</scope>
    <source>
        <strain evidence="2">ATCC 34498</strain>
    </source>
</reference>
<accession>A0A9P6VKR1</accession>
<feature type="transmembrane region" description="Helical" evidence="1">
    <location>
        <begin position="48"/>
        <end position="69"/>
    </location>
</feature>